<dbReference type="Proteomes" id="UP001562425">
    <property type="component" value="Unassembled WGS sequence"/>
</dbReference>
<evidence type="ECO:0000313" key="4">
    <source>
        <dbReference type="EMBL" id="KAL1378133.1"/>
    </source>
</evidence>
<evidence type="ECO:0000313" key="5">
    <source>
        <dbReference type="Proteomes" id="UP001562425"/>
    </source>
</evidence>
<protein>
    <recommendedName>
        <fullName evidence="2">Galectin</fullName>
    </recommendedName>
</protein>
<keyword evidence="1 2" id="KW-0430">Lectin</keyword>
<proteinExistence type="predicted"/>
<dbReference type="PROSITE" id="PS51304">
    <property type="entry name" value="GALECTIN"/>
    <property type="match status" value="1"/>
</dbReference>
<dbReference type="Gene3D" id="2.60.120.200">
    <property type="match status" value="1"/>
</dbReference>
<sequence length="222" mass="24345">MTPNQVLAPTLPFMGQLPGPMVPGCRIRLKAKINRPNGDLRLHLQSGASLNPMDDIPLHLTFLPATREVIRNSYTAGRWGQEVRTPNSPINFEEDFELALSAHPQGFNLEINSEPPISFNNQSPQDRITHIFLTGGAVVQSITYDNWSVTPSIPKEVMPSAPAFAPSPVPVPFQIPAWPHTGHVQFFGPSPPMLHSPQQPAFNPAMMMGPQQPLLGEVSVLN</sequence>
<evidence type="ECO:0000259" key="3">
    <source>
        <dbReference type="PROSITE" id="PS51304"/>
    </source>
</evidence>
<dbReference type="PANTHER" id="PTHR11346:SF176">
    <property type="entry name" value="32 KDA BETA-GALACTOSIDE-BINDING LECTIN LEC-3"/>
    <property type="match status" value="1"/>
</dbReference>
<organism evidence="4 5">
    <name type="scientific">Culex pipiens pipiens</name>
    <name type="common">Northern house mosquito</name>
    <dbReference type="NCBI Taxonomy" id="38569"/>
    <lineage>
        <taxon>Eukaryota</taxon>
        <taxon>Metazoa</taxon>
        <taxon>Ecdysozoa</taxon>
        <taxon>Arthropoda</taxon>
        <taxon>Hexapoda</taxon>
        <taxon>Insecta</taxon>
        <taxon>Pterygota</taxon>
        <taxon>Neoptera</taxon>
        <taxon>Endopterygota</taxon>
        <taxon>Diptera</taxon>
        <taxon>Nematocera</taxon>
        <taxon>Culicoidea</taxon>
        <taxon>Culicidae</taxon>
        <taxon>Culicinae</taxon>
        <taxon>Culicini</taxon>
        <taxon>Culex</taxon>
        <taxon>Culex</taxon>
    </lineage>
</organism>
<dbReference type="AlphaFoldDB" id="A0ABD1CP57"/>
<dbReference type="InterPro" id="IPR044156">
    <property type="entry name" value="Galectin-like"/>
</dbReference>
<keyword evidence="5" id="KW-1185">Reference proteome</keyword>
<evidence type="ECO:0000256" key="1">
    <source>
        <dbReference type="ARBA" id="ARBA00022734"/>
    </source>
</evidence>
<dbReference type="InterPro" id="IPR013320">
    <property type="entry name" value="ConA-like_dom_sf"/>
</dbReference>
<comment type="caution">
    <text evidence="4">The sequence shown here is derived from an EMBL/GenBank/DDBJ whole genome shotgun (WGS) entry which is preliminary data.</text>
</comment>
<dbReference type="PANTHER" id="PTHR11346">
    <property type="entry name" value="GALECTIN"/>
    <property type="match status" value="1"/>
</dbReference>
<dbReference type="SMART" id="SM00276">
    <property type="entry name" value="GLECT"/>
    <property type="match status" value="1"/>
</dbReference>
<dbReference type="InterPro" id="IPR001079">
    <property type="entry name" value="Galectin_CRD"/>
</dbReference>
<dbReference type="Pfam" id="PF00337">
    <property type="entry name" value="Gal-bind_lectin"/>
    <property type="match status" value="1"/>
</dbReference>
<reference evidence="4 5" key="1">
    <citation type="submission" date="2024-05" db="EMBL/GenBank/DDBJ databases">
        <title>Culex pipiens pipiens assembly and annotation.</title>
        <authorList>
            <person name="Alout H."/>
            <person name="Durand T."/>
        </authorList>
    </citation>
    <scope>NUCLEOTIDE SEQUENCE [LARGE SCALE GENOMIC DNA]</scope>
    <source>
        <strain evidence="4">HA-2024</strain>
        <tissue evidence="4">Whole body</tissue>
    </source>
</reference>
<name>A0ABD1CP57_CULPP</name>
<gene>
    <name evidence="4" type="ORF">pipiens_015791</name>
</gene>
<dbReference type="GO" id="GO:0030246">
    <property type="term" value="F:carbohydrate binding"/>
    <property type="evidence" value="ECO:0007669"/>
    <property type="project" value="UniProtKB-UniRule"/>
</dbReference>
<dbReference type="SMART" id="SM00908">
    <property type="entry name" value="Gal-bind_lectin"/>
    <property type="match status" value="1"/>
</dbReference>
<accession>A0ABD1CP57</accession>
<feature type="domain" description="Galectin" evidence="3">
    <location>
        <begin position="13"/>
        <end position="145"/>
    </location>
</feature>
<dbReference type="SUPFAM" id="SSF49899">
    <property type="entry name" value="Concanavalin A-like lectins/glucanases"/>
    <property type="match status" value="1"/>
</dbReference>
<evidence type="ECO:0000256" key="2">
    <source>
        <dbReference type="RuleBase" id="RU102079"/>
    </source>
</evidence>
<dbReference type="CDD" id="cd00070">
    <property type="entry name" value="GLECT"/>
    <property type="match status" value="1"/>
</dbReference>
<dbReference type="EMBL" id="JBEHCU010010493">
    <property type="protein sequence ID" value="KAL1378133.1"/>
    <property type="molecule type" value="Genomic_DNA"/>
</dbReference>